<keyword evidence="1" id="KW-0175">Coiled coil</keyword>
<gene>
    <name evidence="2" type="ORF">FO442_07005</name>
</gene>
<reference evidence="2 3" key="1">
    <citation type="submission" date="2019-07" db="EMBL/GenBank/DDBJ databases">
        <authorList>
            <person name="Huq M.A."/>
        </authorList>
    </citation>
    <scope>NUCLEOTIDE SEQUENCE [LARGE SCALE GENOMIC DNA]</scope>
    <source>
        <strain evidence="2 3">MAH-3</strain>
    </source>
</reference>
<organism evidence="2 3">
    <name type="scientific">Fluviicola chungangensis</name>
    <dbReference type="NCBI Taxonomy" id="2597671"/>
    <lineage>
        <taxon>Bacteria</taxon>
        <taxon>Pseudomonadati</taxon>
        <taxon>Bacteroidota</taxon>
        <taxon>Flavobacteriia</taxon>
        <taxon>Flavobacteriales</taxon>
        <taxon>Crocinitomicaceae</taxon>
        <taxon>Fluviicola</taxon>
    </lineage>
</organism>
<evidence type="ECO:0000313" key="3">
    <source>
        <dbReference type="Proteomes" id="UP000316008"/>
    </source>
</evidence>
<dbReference type="PROSITE" id="PS51257">
    <property type="entry name" value="PROKAR_LIPOPROTEIN"/>
    <property type="match status" value="1"/>
</dbReference>
<proteinExistence type="predicted"/>
<dbReference type="OrthoDB" id="9553482at2"/>
<dbReference type="Proteomes" id="UP000316008">
    <property type="component" value="Unassembled WGS sequence"/>
</dbReference>
<feature type="coiled-coil region" evidence="1">
    <location>
        <begin position="98"/>
        <end position="125"/>
    </location>
</feature>
<protein>
    <submittedName>
        <fullName evidence="2">Uncharacterized protein</fullName>
    </submittedName>
</protein>
<accession>A0A556N089</accession>
<name>A0A556N089_9FLAO</name>
<dbReference type="RefSeq" id="WP_144332454.1">
    <property type="nucleotide sequence ID" value="NZ_VLPL01000003.1"/>
</dbReference>
<dbReference type="AlphaFoldDB" id="A0A556N089"/>
<comment type="caution">
    <text evidence="2">The sequence shown here is derived from an EMBL/GenBank/DDBJ whole genome shotgun (WGS) entry which is preliminary data.</text>
</comment>
<evidence type="ECO:0000313" key="2">
    <source>
        <dbReference type="EMBL" id="TSJ45498.1"/>
    </source>
</evidence>
<dbReference type="EMBL" id="VLPL01000003">
    <property type="protein sequence ID" value="TSJ45498.1"/>
    <property type="molecule type" value="Genomic_DNA"/>
</dbReference>
<keyword evidence="3" id="KW-1185">Reference proteome</keyword>
<evidence type="ECO:0000256" key="1">
    <source>
        <dbReference type="SAM" id="Coils"/>
    </source>
</evidence>
<sequence length="175" mass="20541">MLRIMSFFLLLGIVTSCESKLGKFEEDVLFAKSTNDSVQVLLQQLDTNQVLKLRGKSKKMLLNFNIELGNDTLDIATAREIDGFIQAYRATDFFTTEIKQLRLAQQDQRERLQKLQSDIENAAGDRSTYYEHVQFERKEAEQIRSHSLILEKQFMDFKQSYEQFKPTFERFKAVH</sequence>